<name>A0AAV4WIS2_CAEEX</name>
<accession>A0AAV4WIS2</accession>
<gene>
    <name evidence="1" type="ORF">CEXT_703301</name>
</gene>
<organism evidence="1 2">
    <name type="scientific">Caerostris extrusa</name>
    <name type="common">Bark spider</name>
    <name type="synonym">Caerostris bankana</name>
    <dbReference type="NCBI Taxonomy" id="172846"/>
    <lineage>
        <taxon>Eukaryota</taxon>
        <taxon>Metazoa</taxon>
        <taxon>Ecdysozoa</taxon>
        <taxon>Arthropoda</taxon>
        <taxon>Chelicerata</taxon>
        <taxon>Arachnida</taxon>
        <taxon>Araneae</taxon>
        <taxon>Araneomorphae</taxon>
        <taxon>Entelegynae</taxon>
        <taxon>Araneoidea</taxon>
        <taxon>Araneidae</taxon>
        <taxon>Caerostris</taxon>
    </lineage>
</organism>
<comment type="caution">
    <text evidence="1">The sequence shown here is derived from an EMBL/GenBank/DDBJ whole genome shotgun (WGS) entry which is preliminary data.</text>
</comment>
<dbReference type="Proteomes" id="UP001054945">
    <property type="component" value="Unassembled WGS sequence"/>
</dbReference>
<proteinExistence type="predicted"/>
<sequence>MLSDDYFSHKLIPLQSGDAVIIYYIRAQLDPCFDAPTRSHDPIQNNRIRFHCITIQKRQEIFPKFTVTFAGLRNRGKRNCVIQISSSLHGKCDYQLRDLRAYVMSAMIEREKNKTRKK</sequence>
<evidence type="ECO:0000313" key="2">
    <source>
        <dbReference type="Proteomes" id="UP001054945"/>
    </source>
</evidence>
<dbReference type="AlphaFoldDB" id="A0AAV4WIS2"/>
<dbReference type="EMBL" id="BPLR01016176">
    <property type="protein sequence ID" value="GIY81886.1"/>
    <property type="molecule type" value="Genomic_DNA"/>
</dbReference>
<protein>
    <submittedName>
        <fullName evidence="1">Uncharacterized protein</fullName>
    </submittedName>
</protein>
<keyword evidence="2" id="KW-1185">Reference proteome</keyword>
<reference evidence="1 2" key="1">
    <citation type="submission" date="2021-06" db="EMBL/GenBank/DDBJ databases">
        <title>Caerostris extrusa draft genome.</title>
        <authorList>
            <person name="Kono N."/>
            <person name="Arakawa K."/>
        </authorList>
    </citation>
    <scope>NUCLEOTIDE SEQUENCE [LARGE SCALE GENOMIC DNA]</scope>
</reference>
<evidence type="ECO:0000313" key="1">
    <source>
        <dbReference type="EMBL" id="GIY81886.1"/>
    </source>
</evidence>